<evidence type="ECO:0000313" key="5">
    <source>
        <dbReference type="Proteomes" id="UP000316292"/>
    </source>
</evidence>
<organism evidence="4 5">
    <name type="scientific">Eiseniibacteriota bacterium</name>
    <dbReference type="NCBI Taxonomy" id="2212470"/>
    <lineage>
        <taxon>Bacteria</taxon>
        <taxon>Candidatus Eiseniibacteriota</taxon>
    </lineage>
</organism>
<dbReference type="PANTHER" id="PTHR31793:SF27">
    <property type="entry name" value="NOVEL THIOESTERASE SUPERFAMILY DOMAIN AND SAPOSIN A-TYPE DOMAIN CONTAINING PROTEIN (0610012H03RIK)"/>
    <property type="match status" value="1"/>
</dbReference>
<dbReference type="GO" id="GO:0047617">
    <property type="term" value="F:fatty acyl-CoA hydrolase activity"/>
    <property type="evidence" value="ECO:0007669"/>
    <property type="project" value="TreeGrafter"/>
</dbReference>
<comment type="similarity">
    <text evidence="1">Belongs to the 4-hydroxybenzoyl-CoA thioesterase family.</text>
</comment>
<accession>A0A538SFC1</accession>
<comment type="caution">
    <text evidence="4">The sequence shown here is derived from an EMBL/GenBank/DDBJ whole genome shotgun (WGS) entry which is preliminary data.</text>
</comment>
<dbReference type="EMBL" id="VBOR01000043">
    <property type="protein sequence ID" value="TMQ50072.1"/>
    <property type="molecule type" value="Genomic_DNA"/>
</dbReference>
<dbReference type="InterPro" id="IPR029069">
    <property type="entry name" value="HotDog_dom_sf"/>
</dbReference>
<dbReference type="AlphaFoldDB" id="A0A538SFC1"/>
<feature type="region of interest" description="Disordered" evidence="3">
    <location>
        <begin position="1"/>
        <end position="22"/>
    </location>
</feature>
<dbReference type="Pfam" id="PF13279">
    <property type="entry name" value="4HBT_2"/>
    <property type="match status" value="1"/>
</dbReference>
<dbReference type="PANTHER" id="PTHR31793">
    <property type="entry name" value="4-HYDROXYBENZOYL-COA THIOESTERASE FAMILY MEMBER"/>
    <property type="match status" value="1"/>
</dbReference>
<gene>
    <name evidence="4" type="ORF">E6K71_03225</name>
</gene>
<keyword evidence="2" id="KW-0378">Hydrolase</keyword>
<evidence type="ECO:0000256" key="2">
    <source>
        <dbReference type="ARBA" id="ARBA00022801"/>
    </source>
</evidence>
<dbReference type="InterPro" id="IPR050563">
    <property type="entry name" value="4-hydroxybenzoyl-CoA_TE"/>
</dbReference>
<reference evidence="4 5" key="1">
    <citation type="journal article" date="2019" name="Nat. Microbiol.">
        <title>Mediterranean grassland soil C-N compound turnover is dependent on rainfall and depth, and is mediated by genomically divergent microorganisms.</title>
        <authorList>
            <person name="Diamond S."/>
            <person name="Andeer P.F."/>
            <person name="Li Z."/>
            <person name="Crits-Christoph A."/>
            <person name="Burstein D."/>
            <person name="Anantharaman K."/>
            <person name="Lane K.R."/>
            <person name="Thomas B.C."/>
            <person name="Pan C."/>
            <person name="Northen T.R."/>
            <person name="Banfield J.F."/>
        </authorList>
    </citation>
    <scope>NUCLEOTIDE SEQUENCE [LARGE SCALE GENOMIC DNA]</scope>
    <source>
        <strain evidence="4">WS_1</strain>
    </source>
</reference>
<dbReference type="Gene3D" id="3.10.129.10">
    <property type="entry name" value="Hotdog Thioesterase"/>
    <property type="match status" value="1"/>
</dbReference>
<evidence type="ECO:0000313" key="4">
    <source>
        <dbReference type="EMBL" id="TMQ50072.1"/>
    </source>
</evidence>
<evidence type="ECO:0000256" key="3">
    <source>
        <dbReference type="SAM" id="MobiDB-lite"/>
    </source>
</evidence>
<dbReference type="CDD" id="cd00586">
    <property type="entry name" value="4HBT"/>
    <property type="match status" value="1"/>
</dbReference>
<dbReference type="Proteomes" id="UP000316292">
    <property type="component" value="Unassembled WGS sequence"/>
</dbReference>
<name>A0A538SFC1_UNCEI</name>
<sequence>MSQRYGVPRDDEGHGALFPRERARPHGRHRVRVRGHRGRPGERHRWRGSGIVSFSVSLPVRFQDVDAGGVLFFGRIYDYCHQAYEEFWGSEGVDRAHFFAGAEYLVPIAHSEADYRRPIRHGDRITIRVDVTRVGRASFTLRYHVTGLDPGDLRVEASTVHAFVDRRSMRPIPIPDPLRSILLRHLLREPAPNLSA</sequence>
<protein>
    <submittedName>
        <fullName evidence="4">Acyl-CoA thioesterase</fullName>
    </submittedName>
</protein>
<dbReference type="SUPFAM" id="SSF54637">
    <property type="entry name" value="Thioesterase/thiol ester dehydrase-isomerase"/>
    <property type="match status" value="1"/>
</dbReference>
<evidence type="ECO:0000256" key="1">
    <source>
        <dbReference type="ARBA" id="ARBA00005953"/>
    </source>
</evidence>
<proteinExistence type="inferred from homology"/>
<feature type="compositionally biased region" description="Basic and acidic residues" evidence="3">
    <location>
        <begin position="7"/>
        <end position="22"/>
    </location>
</feature>